<dbReference type="Pfam" id="PF03441">
    <property type="entry name" value="FAD_binding_7"/>
    <property type="match status" value="1"/>
</dbReference>
<evidence type="ECO:0000256" key="2">
    <source>
        <dbReference type="ARBA" id="ARBA00005862"/>
    </source>
</evidence>
<feature type="compositionally biased region" description="Polar residues" evidence="6">
    <location>
        <begin position="167"/>
        <end position="182"/>
    </location>
</feature>
<dbReference type="InterPro" id="IPR036134">
    <property type="entry name" value="Crypto/Photolyase_FAD-like_sf"/>
</dbReference>
<dbReference type="SUPFAM" id="SSF52425">
    <property type="entry name" value="Cryptochrome/photolyase, N-terminal domain"/>
    <property type="match status" value="1"/>
</dbReference>
<evidence type="ECO:0000256" key="6">
    <source>
        <dbReference type="SAM" id="MobiDB-lite"/>
    </source>
</evidence>
<accession>A0ABR2YGK8</accession>
<dbReference type="PANTHER" id="PTHR11455:SF18">
    <property type="entry name" value="SI:CH1073-390K14.1"/>
    <property type="match status" value="1"/>
</dbReference>
<gene>
    <name evidence="8" type="ORF">WJX75_006036</name>
</gene>
<dbReference type="PANTHER" id="PTHR11455">
    <property type="entry name" value="CRYPTOCHROME"/>
    <property type="match status" value="1"/>
</dbReference>
<dbReference type="Proteomes" id="UP001491310">
    <property type="component" value="Unassembled WGS sequence"/>
</dbReference>
<sequence length="771" mass="84022">MSTTRSRFARSGKPSKVLVAAASSCAAGPSPADRNKELASRMREALAANKAAYKRLKHETLLFRQGEVSAEALQQQFALAFQSQASTFYLELAELLPSPGQRAQLLSAASRAGWIAPDRALDDGEFRVDLGGGAPDQAVSDGWRPLDLSRLQAAASAMAVEPADNVKITSTSEQNTPEVPSTSGGGPELPPGITEGEPRPAKRTRREKKAEGNGRMASGGTSVLYWLRQDFRLHDNPALCAAAAAAKRAGGKLTFVYVCSLEEDGDNLETGTSWRPGGACLVWIEAALASMDADLAARYGPGARIVFRRGAYLQELSAVAAAVGAGAVYYNRRYEPAMTATDASVAAALQQQGLEVKGYAGLLMREPQEVRVDMTGRWVGHFGTLSPFMRACERLPALPKPLPAPGSLPVADRAPAVPGSMPSAAALGMVELPVRPDGSVVDWGQQLRDAWDISESAALALMEKFMSEGLATYEAARHFADARAVSLLSAYVHHGQLSARLLAHETLARGGRELSKTFSRRLIWRDLAYWQLHHWPHMAVRPMRTHYSEQEWNEDAAALKAWQTGRTGFPLVDAGMRQLWRTGWMQQSIRMVCAAFLTEYLNIHWLHGCRWFHDTLVDGDLAINSMMWQNAGKSGLDQWNFTLLPTSSSQDPDGAYIARWVPELAQLPRKWLHQPWLAPPDVLEAAGVKFGAEPSCYPSRITTTVPQELRRENARKIAEARAKAPELIDASGYDVVVVPEGATVKQDGSKMRVFTKSDYRKLLSTVSGSPL</sequence>
<dbReference type="Gene3D" id="1.25.40.80">
    <property type="match status" value="1"/>
</dbReference>
<proteinExistence type="inferred from homology"/>
<keyword evidence="4" id="KW-0274">FAD</keyword>
<dbReference type="InterPro" id="IPR036155">
    <property type="entry name" value="Crypto/Photolyase_N_sf"/>
</dbReference>
<dbReference type="PROSITE" id="PS00394">
    <property type="entry name" value="DNA_PHOTOLYASES_1_1"/>
    <property type="match status" value="1"/>
</dbReference>
<keyword evidence="9" id="KW-1185">Reference proteome</keyword>
<protein>
    <recommendedName>
        <fullName evidence="7">Photolyase/cryptochrome alpha/beta domain-containing protein</fullName>
    </recommendedName>
</protein>
<dbReference type="InterPro" id="IPR002081">
    <property type="entry name" value="Cryptochrome/DNA_photolyase_1"/>
</dbReference>
<evidence type="ECO:0000259" key="7">
    <source>
        <dbReference type="PROSITE" id="PS51645"/>
    </source>
</evidence>
<evidence type="ECO:0000256" key="4">
    <source>
        <dbReference type="ARBA" id="ARBA00022827"/>
    </source>
</evidence>
<comment type="caution">
    <text evidence="8">The sequence shown here is derived from an EMBL/GenBank/DDBJ whole genome shotgun (WGS) entry which is preliminary data.</text>
</comment>
<dbReference type="Gene3D" id="1.10.579.10">
    <property type="entry name" value="DNA Cyclobutane Dipyrimidine Photolyase, subunit A, domain 3"/>
    <property type="match status" value="1"/>
</dbReference>
<dbReference type="EMBL" id="JALJOT010000012">
    <property type="protein sequence ID" value="KAK9904938.1"/>
    <property type="molecule type" value="Genomic_DNA"/>
</dbReference>
<feature type="region of interest" description="Disordered" evidence="6">
    <location>
        <begin position="162"/>
        <end position="216"/>
    </location>
</feature>
<dbReference type="InterPro" id="IPR014729">
    <property type="entry name" value="Rossmann-like_a/b/a_fold"/>
</dbReference>
<evidence type="ECO:0000256" key="5">
    <source>
        <dbReference type="ARBA" id="ARBA00022991"/>
    </source>
</evidence>
<evidence type="ECO:0000256" key="3">
    <source>
        <dbReference type="ARBA" id="ARBA00022630"/>
    </source>
</evidence>
<evidence type="ECO:0000256" key="1">
    <source>
        <dbReference type="ARBA" id="ARBA00001974"/>
    </source>
</evidence>
<dbReference type="PRINTS" id="PR00147">
    <property type="entry name" value="DNAPHOTLYASE"/>
</dbReference>
<reference evidence="8 9" key="1">
    <citation type="journal article" date="2024" name="Nat. Commun.">
        <title>Phylogenomics reveals the evolutionary origins of lichenization in chlorophyte algae.</title>
        <authorList>
            <person name="Puginier C."/>
            <person name="Libourel C."/>
            <person name="Otte J."/>
            <person name="Skaloud P."/>
            <person name="Haon M."/>
            <person name="Grisel S."/>
            <person name="Petersen M."/>
            <person name="Berrin J.G."/>
            <person name="Delaux P.M."/>
            <person name="Dal Grande F."/>
            <person name="Keller J."/>
        </authorList>
    </citation>
    <scope>NUCLEOTIDE SEQUENCE [LARGE SCALE GENOMIC DNA]</scope>
    <source>
        <strain evidence="8 9">SAG 216-7</strain>
    </source>
</reference>
<comment type="similarity">
    <text evidence="2">Belongs to the DNA photolyase class-1 family.</text>
</comment>
<dbReference type="Pfam" id="PF00875">
    <property type="entry name" value="DNA_photolyase"/>
    <property type="match status" value="1"/>
</dbReference>
<dbReference type="InterPro" id="IPR057634">
    <property type="entry name" value="PAH_ZNF598/HEL2"/>
</dbReference>
<evidence type="ECO:0000313" key="9">
    <source>
        <dbReference type="Proteomes" id="UP001491310"/>
    </source>
</evidence>
<dbReference type="SUPFAM" id="SSF48173">
    <property type="entry name" value="Cryptochrome/photolyase FAD-binding domain"/>
    <property type="match status" value="1"/>
</dbReference>
<dbReference type="InterPro" id="IPR005101">
    <property type="entry name" value="Cryptochr/Photolyase_FAD-bd"/>
</dbReference>
<dbReference type="InterPro" id="IPR006050">
    <property type="entry name" value="DNA_photolyase_N"/>
</dbReference>
<comment type="cofactor">
    <cofactor evidence="1">
        <name>FAD</name>
        <dbReference type="ChEBI" id="CHEBI:57692"/>
    </cofactor>
</comment>
<dbReference type="InterPro" id="IPR018394">
    <property type="entry name" value="DNA_photolyase_1_CS_C"/>
</dbReference>
<evidence type="ECO:0000313" key="8">
    <source>
        <dbReference type="EMBL" id="KAK9904938.1"/>
    </source>
</evidence>
<organism evidence="8 9">
    <name type="scientific">Coccomyxa subellipsoidea</name>
    <dbReference type="NCBI Taxonomy" id="248742"/>
    <lineage>
        <taxon>Eukaryota</taxon>
        <taxon>Viridiplantae</taxon>
        <taxon>Chlorophyta</taxon>
        <taxon>core chlorophytes</taxon>
        <taxon>Trebouxiophyceae</taxon>
        <taxon>Trebouxiophyceae incertae sedis</taxon>
        <taxon>Coccomyxaceae</taxon>
        <taxon>Coccomyxa</taxon>
    </lineage>
</organism>
<dbReference type="Gene3D" id="3.40.50.620">
    <property type="entry name" value="HUPs"/>
    <property type="match status" value="1"/>
</dbReference>
<dbReference type="Pfam" id="PF23202">
    <property type="entry name" value="PAH_ZNF598"/>
    <property type="match status" value="1"/>
</dbReference>
<keyword evidence="3" id="KW-0285">Flavoprotein</keyword>
<dbReference type="PROSITE" id="PS51645">
    <property type="entry name" value="PHR_CRY_ALPHA_BETA"/>
    <property type="match status" value="1"/>
</dbReference>
<feature type="domain" description="Photolyase/cryptochrome alpha/beta" evidence="7">
    <location>
        <begin position="221"/>
        <end position="364"/>
    </location>
</feature>
<keyword evidence="5" id="KW-0157">Chromophore</keyword>
<name>A0ABR2YGK8_9CHLO</name>